<dbReference type="Proteomes" id="UP000028840">
    <property type="component" value="Unassembled WGS sequence"/>
</dbReference>
<gene>
    <name evidence="2" type="ORF">TGVAND_312445</name>
</gene>
<protein>
    <submittedName>
        <fullName evidence="2">Uncharacterized protein</fullName>
    </submittedName>
</protein>
<dbReference type="VEuPathDB" id="ToxoDB:TGVAND_312445"/>
<dbReference type="AlphaFoldDB" id="A0A086QAK6"/>
<reference evidence="2 3" key="2">
    <citation type="journal article" date="2015" name="Eukaryot. Cell">
        <title>Genetic mapping reveals that sinefungin resistance in Toxoplasma gondii is controlled by a putative amino acid transporter locus that can be used as a negative selectable marker.</title>
        <authorList>
            <person name="Behnke M.S."/>
            <person name="Khan A."/>
            <person name="Sibley L.D."/>
        </authorList>
    </citation>
    <scope>NUCLEOTIDE SEQUENCE [LARGE SCALE GENOMIC DNA]</scope>
    <source>
        <strain evidence="2 3">VAND</strain>
    </source>
</reference>
<evidence type="ECO:0000256" key="1">
    <source>
        <dbReference type="SAM" id="MobiDB-lite"/>
    </source>
</evidence>
<evidence type="ECO:0000313" key="2">
    <source>
        <dbReference type="EMBL" id="KFH09638.1"/>
    </source>
</evidence>
<evidence type="ECO:0000313" key="3">
    <source>
        <dbReference type="Proteomes" id="UP000028840"/>
    </source>
</evidence>
<feature type="region of interest" description="Disordered" evidence="1">
    <location>
        <begin position="93"/>
        <end position="114"/>
    </location>
</feature>
<proteinExistence type="predicted"/>
<organism evidence="2 3">
    <name type="scientific">Toxoplasma gondii VAND</name>
    <dbReference type="NCBI Taxonomy" id="933077"/>
    <lineage>
        <taxon>Eukaryota</taxon>
        <taxon>Sar</taxon>
        <taxon>Alveolata</taxon>
        <taxon>Apicomplexa</taxon>
        <taxon>Conoidasida</taxon>
        <taxon>Coccidia</taxon>
        <taxon>Eucoccidiorida</taxon>
        <taxon>Eimeriorina</taxon>
        <taxon>Sarcocystidae</taxon>
        <taxon>Toxoplasma</taxon>
    </lineage>
</organism>
<dbReference type="EMBL" id="AEYJ02000499">
    <property type="protein sequence ID" value="KFH09638.1"/>
    <property type="molecule type" value="Genomic_DNA"/>
</dbReference>
<comment type="caution">
    <text evidence="2">The sequence shown here is derived from an EMBL/GenBank/DDBJ whole genome shotgun (WGS) entry which is preliminary data.</text>
</comment>
<name>A0A086QAK6_TOXGO</name>
<accession>A0A086QAK6</accession>
<reference evidence="2 3" key="1">
    <citation type="submission" date="2014-08" db="EMBL/GenBank/DDBJ databases">
        <authorList>
            <person name="Sibley D."/>
            <person name="Venepally P."/>
            <person name="Karamycheva S."/>
            <person name="Hadjithomas M."/>
            <person name="Khan A."/>
            <person name="Brunk B."/>
            <person name="Roos D."/>
            <person name="Caler E."/>
            <person name="Lorenzi H."/>
        </authorList>
    </citation>
    <scope>NUCLEOTIDE SEQUENCE [LARGE SCALE GENOMIC DNA]</scope>
    <source>
        <strain evidence="2 3">VAND</strain>
    </source>
</reference>
<sequence>MQVHFTDASLRSASAITLDQALSAFKVFINIDCLERQRVASFLLEKWDVLATIFAKEELIPGGGAGYGDIPTKRLGRNSSISQFNSICLGKHPHRRSSLASTDRRRSTRTGEVPAESDRDICDCTVKLYHFWEFLLTQSEIHMPPEDISILLLCLHWWGDVPLYHPASDISKEMLKGSQIFRGLEQMSFVVLVTSCPAVRNTDPLMQVRFSGSLERHWSASR</sequence>